<proteinExistence type="predicted"/>
<feature type="signal peptide" evidence="1">
    <location>
        <begin position="1"/>
        <end position="19"/>
    </location>
</feature>
<keyword evidence="3" id="KW-1185">Reference proteome</keyword>
<dbReference type="AlphaFoldDB" id="A0AAD8PF67"/>
<name>A0AAD8PF67_BABGI</name>
<dbReference type="PROSITE" id="PS51257">
    <property type="entry name" value="PROKAR_LIPOPROTEIN"/>
    <property type="match status" value="1"/>
</dbReference>
<evidence type="ECO:0000256" key="1">
    <source>
        <dbReference type="SAM" id="SignalP"/>
    </source>
</evidence>
<feature type="chain" id="PRO_5042019129" evidence="1">
    <location>
        <begin position="20"/>
        <end position="366"/>
    </location>
</feature>
<accession>A0AAD8PF67</accession>
<gene>
    <name evidence="2" type="ORF">BgAZ_100800</name>
</gene>
<dbReference type="Proteomes" id="UP001230268">
    <property type="component" value="Unassembled WGS sequence"/>
</dbReference>
<organism evidence="2 3">
    <name type="scientific">Babesia gibsoni</name>
    <dbReference type="NCBI Taxonomy" id="33632"/>
    <lineage>
        <taxon>Eukaryota</taxon>
        <taxon>Sar</taxon>
        <taxon>Alveolata</taxon>
        <taxon>Apicomplexa</taxon>
        <taxon>Aconoidasida</taxon>
        <taxon>Piroplasmida</taxon>
        <taxon>Babesiidae</taxon>
        <taxon>Babesia</taxon>
    </lineage>
</organism>
<sequence>MKALILALLPLIATGFVGCMPPYDYPKVLPQPKDLLEQLDYIFEFSSLFFANQERYVDRIKSHFFFREVEELYSTFCEDLDVLVKDALEFRAFLIKHRAITGQEIPQEQRCDRLLQTAVIVSFVHSMNSNLSSLLEDIEMHLLDECKITEKKAAVILESYGFPTELLNDVYVKDLKNRVKAFIAEGSPLDKITKAHGVGLTLRSPDGLGDRLLWLHEFGLAVATNGTFETALLENLAGVSYGKELVELLKKLAANDGALHKIVVDECCGDIFGSVRAVRFTYFRENEAARYVKSLKDAFRTLRPDMLGFACECRARCPFEKGREYSVDKIKAGNFRKDEVKCEPGKLMAEDGSFRRIEQLLQEDAV</sequence>
<protein>
    <submittedName>
        <fullName evidence="2">Uncharacterized protein</fullName>
    </submittedName>
</protein>
<comment type="caution">
    <text evidence="2">The sequence shown here is derived from an EMBL/GenBank/DDBJ whole genome shotgun (WGS) entry which is preliminary data.</text>
</comment>
<evidence type="ECO:0000313" key="2">
    <source>
        <dbReference type="EMBL" id="KAK1444174.1"/>
    </source>
</evidence>
<reference evidence="2" key="1">
    <citation type="submission" date="2023-08" db="EMBL/GenBank/DDBJ databases">
        <title>Draft sequence of the Babesia gibsoni genome.</title>
        <authorList>
            <person name="Yamagishi J.Y."/>
            <person name="Xuan X.X."/>
        </authorList>
    </citation>
    <scope>NUCLEOTIDE SEQUENCE</scope>
    <source>
        <strain evidence="2">Azabu</strain>
    </source>
</reference>
<keyword evidence="1" id="KW-0732">Signal</keyword>
<dbReference type="EMBL" id="JAVEPI010000001">
    <property type="protein sequence ID" value="KAK1444174.1"/>
    <property type="molecule type" value="Genomic_DNA"/>
</dbReference>
<evidence type="ECO:0000313" key="3">
    <source>
        <dbReference type="Proteomes" id="UP001230268"/>
    </source>
</evidence>